<evidence type="ECO:0000313" key="2">
    <source>
        <dbReference type="EMBL" id="AJD89915.1"/>
    </source>
</evidence>
<proteinExistence type="predicted"/>
<protein>
    <submittedName>
        <fullName evidence="2">Uncharacterized protein</fullName>
    </submittedName>
</protein>
<dbReference type="AlphaFoldDB" id="A0A0B5AHQ2"/>
<organism evidence="2 3">
    <name type="scientific">Jeotgalibacillus malaysiensis</name>
    <dbReference type="NCBI Taxonomy" id="1508404"/>
    <lineage>
        <taxon>Bacteria</taxon>
        <taxon>Bacillati</taxon>
        <taxon>Bacillota</taxon>
        <taxon>Bacilli</taxon>
        <taxon>Bacillales</taxon>
        <taxon>Caryophanaceae</taxon>
        <taxon>Jeotgalibacillus</taxon>
    </lineage>
</organism>
<accession>A0A0B5AHQ2</accession>
<gene>
    <name evidence="2" type="ORF">JMA_05980</name>
</gene>
<dbReference type="EMBL" id="CP009416">
    <property type="protein sequence ID" value="AJD89915.1"/>
    <property type="molecule type" value="Genomic_DNA"/>
</dbReference>
<reference evidence="2 3" key="1">
    <citation type="submission" date="2014-08" db="EMBL/GenBank/DDBJ databases">
        <title>Complete genome of a marine bacteria Jeotgalibacillus malaysiensis.</title>
        <authorList>
            <person name="Yaakop A.S."/>
            <person name="Chan K.-G."/>
            <person name="Goh K.M."/>
        </authorList>
    </citation>
    <scope>NUCLEOTIDE SEQUENCE [LARGE SCALE GENOMIC DNA]</scope>
    <source>
        <strain evidence="2 3">D5</strain>
    </source>
</reference>
<sequence>MEGGDSGTNSGKLRPRKAKPEEAQQPPSGKRPPEAQRND</sequence>
<evidence type="ECO:0000313" key="3">
    <source>
        <dbReference type="Proteomes" id="UP000031449"/>
    </source>
</evidence>
<dbReference type="Proteomes" id="UP000031449">
    <property type="component" value="Chromosome"/>
</dbReference>
<feature type="region of interest" description="Disordered" evidence="1">
    <location>
        <begin position="1"/>
        <end position="39"/>
    </location>
</feature>
<dbReference type="BioCyc" id="JESP1508404:G14D9-9815-MONOMER"/>
<dbReference type="KEGG" id="jeo:JMA_05980"/>
<evidence type="ECO:0000256" key="1">
    <source>
        <dbReference type="SAM" id="MobiDB-lite"/>
    </source>
</evidence>
<dbReference type="HOGENOM" id="CLU_3303315_0_0_9"/>
<name>A0A0B5AHQ2_9BACL</name>
<keyword evidence="3" id="KW-1185">Reference proteome</keyword>